<proteinExistence type="predicted"/>
<keyword evidence="2" id="KW-0812">Transmembrane</keyword>
<dbReference type="EMBL" id="AXCY01000002">
    <property type="protein sequence ID" value="KGM12635.1"/>
    <property type="molecule type" value="Genomic_DNA"/>
</dbReference>
<dbReference type="RefSeq" id="WP_052425775.1">
    <property type="nucleotide sequence ID" value="NZ_AXCY01000002.1"/>
</dbReference>
<dbReference type="InterPro" id="IPR019099">
    <property type="entry name" value="Uncharacterised_PGPGW_TM"/>
</dbReference>
<evidence type="ECO:0000313" key="4">
    <source>
        <dbReference type="Proteomes" id="UP000029839"/>
    </source>
</evidence>
<feature type="compositionally biased region" description="Basic and acidic residues" evidence="1">
    <location>
        <begin position="1"/>
        <end position="10"/>
    </location>
</feature>
<sequence>MATETHDDGAAPRPGRGAARLHHRLRSHPLTAAPYRIGVVVVGLLVVAAGIAMLVLPGPGVAGILLGLAILGTEFPWAKRWVETALGLLRRLHARTLGRWGSRRDTP</sequence>
<protein>
    <recommendedName>
        <fullName evidence="5">Transmembrane protein (PGPGW)</fullName>
    </recommendedName>
</protein>
<dbReference type="AlphaFoldDB" id="A0A0A0BXE7"/>
<reference evidence="3 4" key="1">
    <citation type="submission" date="2013-08" db="EMBL/GenBank/DDBJ databases">
        <title>Genome sequencing of Cellulomonas carbonis T26.</title>
        <authorList>
            <person name="Chen F."/>
            <person name="Li Y."/>
            <person name="Wang G."/>
        </authorList>
    </citation>
    <scope>NUCLEOTIDE SEQUENCE [LARGE SCALE GENOMIC DNA]</scope>
    <source>
        <strain evidence="3 4">T26</strain>
    </source>
</reference>
<feature type="region of interest" description="Disordered" evidence="1">
    <location>
        <begin position="1"/>
        <end position="23"/>
    </location>
</feature>
<dbReference type="Proteomes" id="UP000029839">
    <property type="component" value="Unassembled WGS sequence"/>
</dbReference>
<dbReference type="Pfam" id="PF09656">
    <property type="entry name" value="PGPGW"/>
    <property type="match status" value="1"/>
</dbReference>
<evidence type="ECO:0008006" key="5">
    <source>
        <dbReference type="Google" id="ProtNLM"/>
    </source>
</evidence>
<keyword evidence="2" id="KW-0472">Membrane</keyword>
<comment type="caution">
    <text evidence="3">The sequence shown here is derived from an EMBL/GenBank/DDBJ whole genome shotgun (WGS) entry which is preliminary data.</text>
</comment>
<evidence type="ECO:0000256" key="1">
    <source>
        <dbReference type="SAM" id="MobiDB-lite"/>
    </source>
</evidence>
<accession>A0A0A0BXE7</accession>
<reference evidence="3 4" key="2">
    <citation type="journal article" date="2015" name="Stand. Genomic Sci.">
        <title>Draft genome sequence of Cellulomonas carbonis T26(T) and comparative analysis of six Cellulomonas genomes.</title>
        <authorList>
            <person name="Zhuang W."/>
            <person name="Zhang S."/>
            <person name="Xia X."/>
            <person name="Wang G."/>
        </authorList>
    </citation>
    <scope>NUCLEOTIDE SEQUENCE [LARGE SCALE GENOMIC DNA]</scope>
    <source>
        <strain evidence="3 4">T26</strain>
    </source>
</reference>
<gene>
    <name evidence="3" type="ORF">N868_07155</name>
</gene>
<keyword evidence="2" id="KW-1133">Transmembrane helix</keyword>
<keyword evidence="4" id="KW-1185">Reference proteome</keyword>
<evidence type="ECO:0000313" key="3">
    <source>
        <dbReference type="EMBL" id="KGM12635.1"/>
    </source>
</evidence>
<evidence type="ECO:0000256" key="2">
    <source>
        <dbReference type="SAM" id="Phobius"/>
    </source>
</evidence>
<organism evidence="3 4">
    <name type="scientific">Cellulomonas carbonis T26</name>
    <dbReference type="NCBI Taxonomy" id="947969"/>
    <lineage>
        <taxon>Bacteria</taxon>
        <taxon>Bacillati</taxon>
        <taxon>Actinomycetota</taxon>
        <taxon>Actinomycetes</taxon>
        <taxon>Micrococcales</taxon>
        <taxon>Cellulomonadaceae</taxon>
        <taxon>Cellulomonas</taxon>
    </lineage>
</organism>
<name>A0A0A0BXE7_9CELL</name>
<feature type="transmembrane region" description="Helical" evidence="2">
    <location>
        <begin position="33"/>
        <end position="55"/>
    </location>
</feature>